<organism evidence="2 3">
    <name type="scientific">Sphingobium wenxiniae (strain DSM 21828 / CGMCC 1.7748 / JZ-1)</name>
    <dbReference type="NCBI Taxonomy" id="595605"/>
    <lineage>
        <taxon>Bacteria</taxon>
        <taxon>Pseudomonadati</taxon>
        <taxon>Pseudomonadota</taxon>
        <taxon>Alphaproteobacteria</taxon>
        <taxon>Sphingomonadales</taxon>
        <taxon>Sphingomonadaceae</taxon>
        <taxon>Sphingobium</taxon>
    </lineage>
</organism>
<feature type="region of interest" description="Disordered" evidence="1">
    <location>
        <begin position="36"/>
        <end position="71"/>
    </location>
</feature>
<evidence type="ECO:0000256" key="1">
    <source>
        <dbReference type="SAM" id="MobiDB-lite"/>
    </source>
</evidence>
<protein>
    <submittedName>
        <fullName evidence="2">Uncharacterized protein</fullName>
    </submittedName>
</protein>
<evidence type="ECO:0000313" key="2">
    <source>
        <dbReference type="EMBL" id="TWH96050.1"/>
    </source>
</evidence>
<comment type="caution">
    <text evidence="2">The sequence shown here is derived from an EMBL/GenBank/DDBJ whole genome shotgun (WGS) entry which is preliminary data.</text>
</comment>
<sequence>MEDLNHLLKREQEEMLRAQASRCSATRHAHQGLAQGYARRIRDHHHPYRTERTDGTMAFNPYPFGAEGGRA</sequence>
<keyword evidence="3" id="KW-1185">Reference proteome</keyword>
<reference evidence="2 3" key="1">
    <citation type="journal article" date="2015" name="Stand. Genomic Sci.">
        <title>Genomic Encyclopedia of Bacterial and Archaeal Type Strains, Phase III: the genomes of soil and plant-associated and newly described type strains.</title>
        <authorList>
            <person name="Whitman W.B."/>
            <person name="Woyke T."/>
            <person name="Klenk H.P."/>
            <person name="Zhou Y."/>
            <person name="Lilburn T.G."/>
            <person name="Beck B.J."/>
            <person name="De Vos P."/>
            <person name="Vandamme P."/>
            <person name="Eisen J.A."/>
            <person name="Garrity G."/>
            <person name="Hugenholtz P."/>
            <person name="Kyrpides N.C."/>
        </authorList>
    </citation>
    <scope>NUCLEOTIDE SEQUENCE [LARGE SCALE GENOMIC DNA]</scope>
    <source>
        <strain evidence="2 3">CGMCC 1.7748</strain>
    </source>
</reference>
<proteinExistence type="predicted"/>
<gene>
    <name evidence="2" type="ORF">IQ35_01139</name>
</gene>
<dbReference type="AlphaFoldDB" id="A0A562KKV6"/>
<name>A0A562KKV6_SPHWJ</name>
<dbReference type="EMBL" id="VLKK01000003">
    <property type="protein sequence ID" value="TWH96050.1"/>
    <property type="molecule type" value="Genomic_DNA"/>
</dbReference>
<evidence type="ECO:0000313" key="3">
    <source>
        <dbReference type="Proteomes" id="UP000316624"/>
    </source>
</evidence>
<accession>A0A562KKV6</accession>
<dbReference type="Proteomes" id="UP000316624">
    <property type="component" value="Unassembled WGS sequence"/>
</dbReference>
<dbReference type="RefSeq" id="WP_021247058.1">
    <property type="nucleotide sequence ID" value="NZ_JACIIY010000005.1"/>
</dbReference>